<evidence type="ECO:0000256" key="5">
    <source>
        <dbReference type="ARBA" id="ARBA00022741"/>
    </source>
</evidence>
<reference evidence="11 12" key="1">
    <citation type="submission" date="2018-05" db="EMBL/GenBank/DDBJ databases">
        <title>A metagenomic window into the 2 km-deep terrestrial subsurface aquifer revealed taxonomically and functionally diverse microbial community comprising novel uncultured bacterial lineages.</title>
        <authorList>
            <person name="Kadnikov V.V."/>
            <person name="Mardanov A.V."/>
            <person name="Beletsky A.V."/>
            <person name="Banks D."/>
            <person name="Pimenov N.V."/>
            <person name="Frank Y.A."/>
            <person name="Karnachuk O.V."/>
            <person name="Ravin N.V."/>
        </authorList>
    </citation>
    <scope>NUCLEOTIDE SEQUENCE [LARGE SCALE GENOMIC DNA]</scope>
    <source>
        <strain evidence="11">BY5</strain>
    </source>
</reference>
<feature type="transmembrane region" description="Helical" evidence="9">
    <location>
        <begin position="164"/>
        <end position="183"/>
    </location>
</feature>
<evidence type="ECO:0000313" key="11">
    <source>
        <dbReference type="EMBL" id="RCK81447.1"/>
    </source>
</evidence>
<dbReference type="GO" id="GO:0005524">
    <property type="term" value="F:ATP binding"/>
    <property type="evidence" value="ECO:0007669"/>
    <property type="project" value="UniProtKB-KW"/>
</dbReference>
<dbReference type="PANTHER" id="PTHR45772:SF7">
    <property type="entry name" value="AMINO ACID ABC TRANSPORTER ATP-BINDING PROTEIN"/>
    <property type="match status" value="1"/>
</dbReference>
<dbReference type="InterPro" id="IPR032823">
    <property type="entry name" value="BCA_ABC_TP_C"/>
</dbReference>
<evidence type="ECO:0000256" key="9">
    <source>
        <dbReference type="SAM" id="Phobius"/>
    </source>
</evidence>
<keyword evidence="7 9" id="KW-1133">Transmembrane helix</keyword>
<dbReference type="SMART" id="SM00382">
    <property type="entry name" value="AAA"/>
    <property type="match status" value="1"/>
</dbReference>
<feature type="transmembrane region" description="Helical" evidence="9">
    <location>
        <begin position="37"/>
        <end position="54"/>
    </location>
</feature>
<dbReference type="GO" id="GO:0016887">
    <property type="term" value="F:ATP hydrolysis activity"/>
    <property type="evidence" value="ECO:0007669"/>
    <property type="project" value="InterPro"/>
</dbReference>
<evidence type="ECO:0000256" key="1">
    <source>
        <dbReference type="ARBA" id="ARBA00004651"/>
    </source>
</evidence>
<dbReference type="GO" id="GO:0005886">
    <property type="term" value="C:plasma membrane"/>
    <property type="evidence" value="ECO:0007669"/>
    <property type="project" value="UniProtKB-SubCell"/>
</dbReference>
<keyword evidence="2" id="KW-0813">Transport</keyword>
<feature type="transmembrane region" description="Helical" evidence="9">
    <location>
        <begin position="66"/>
        <end position="85"/>
    </location>
</feature>
<keyword evidence="5" id="KW-0547">Nucleotide-binding</keyword>
<dbReference type="Pfam" id="PF02653">
    <property type="entry name" value="BPD_transp_2"/>
    <property type="match status" value="1"/>
</dbReference>
<keyword evidence="4 9" id="KW-0812">Transmembrane</keyword>
<evidence type="ECO:0000256" key="8">
    <source>
        <dbReference type="ARBA" id="ARBA00023136"/>
    </source>
</evidence>
<dbReference type="InterPro" id="IPR051120">
    <property type="entry name" value="ABC_AA/LPS_Transport"/>
</dbReference>
<proteinExistence type="predicted"/>
<dbReference type="CDD" id="cd03219">
    <property type="entry name" value="ABC_Mj1267_LivG_branched"/>
    <property type="match status" value="1"/>
</dbReference>
<evidence type="ECO:0000256" key="7">
    <source>
        <dbReference type="ARBA" id="ARBA00022989"/>
    </source>
</evidence>
<gene>
    <name evidence="11" type="ORF">OZSIB_2316</name>
</gene>
<keyword evidence="3" id="KW-1003">Cell membrane</keyword>
<evidence type="ECO:0000259" key="10">
    <source>
        <dbReference type="PROSITE" id="PS50893"/>
    </source>
</evidence>
<dbReference type="GO" id="GO:0015192">
    <property type="term" value="F:L-phenylalanine transmembrane transporter activity"/>
    <property type="evidence" value="ECO:0007669"/>
    <property type="project" value="TreeGrafter"/>
</dbReference>
<keyword evidence="6 11" id="KW-0067">ATP-binding</keyword>
<dbReference type="Pfam" id="PF12399">
    <property type="entry name" value="BCA_ABC_TP_C"/>
    <property type="match status" value="1"/>
</dbReference>
<dbReference type="PROSITE" id="PS50893">
    <property type="entry name" value="ABC_TRANSPORTER_2"/>
    <property type="match status" value="1"/>
</dbReference>
<dbReference type="EMBL" id="QOQW01000002">
    <property type="protein sequence ID" value="RCK81447.1"/>
    <property type="molecule type" value="Genomic_DNA"/>
</dbReference>
<accession>A0A367ZUC1</accession>
<feature type="transmembrane region" description="Helical" evidence="9">
    <location>
        <begin position="117"/>
        <end position="138"/>
    </location>
</feature>
<evidence type="ECO:0000313" key="12">
    <source>
        <dbReference type="Proteomes" id="UP000252355"/>
    </source>
</evidence>
<feature type="transmembrane region" description="Helical" evidence="9">
    <location>
        <begin position="214"/>
        <end position="232"/>
    </location>
</feature>
<comment type="subcellular location">
    <subcellularLocation>
        <location evidence="1">Cell membrane</location>
        <topology evidence="1">Multi-pass membrane protein</topology>
    </subcellularLocation>
</comment>
<feature type="transmembrane region" description="Helical" evidence="9">
    <location>
        <begin position="284"/>
        <end position="306"/>
    </location>
</feature>
<dbReference type="InterPro" id="IPR027417">
    <property type="entry name" value="P-loop_NTPase"/>
</dbReference>
<dbReference type="GO" id="GO:0005304">
    <property type="term" value="F:L-valine transmembrane transporter activity"/>
    <property type="evidence" value="ECO:0007669"/>
    <property type="project" value="TreeGrafter"/>
</dbReference>
<feature type="transmembrane region" description="Helical" evidence="9">
    <location>
        <begin position="91"/>
        <end position="110"/>
    </location>
</feature>
<sequence>MGGRWRRGDLVGLGLLAALAVLPWVVGDRLGSFAWHVLIQVLLFAAMAQSWNIIGGYAGQVSFGHSVFFGIGAYGAGLAVVKYGLSPWPGVVGGAVAAALVAVAVSWPCFQLKGHYFAIATFAIVEIFHRLFLVWEWVNGALGLDYPMVEEGWRQFVWYENKTGYYYGALALAGLVFGVVRWLDAARFGAWLRAVRAGQEVAESLGVDSRRLKLAAMALSAFLTALCGAFFVQYNLRVDPPMVMSLEMSMKFVLITILGGIGTLWGPLMGAAVLLPLQETTRSLWGGLGGGVDLMVFGLLIIIVVVRQPDGLLGWLHRRGRTPAAEPAGGGEPPVGGEAPVAASLVEAEEAVGRSPAVATARPAERGQPLLELQDVTVRFGSLVANDRVSFTVESGAIVGLIGPNGAGKTTLFNAISGMVQPAGGTIRFGGQDITGWPAHRIARLGAVRTFQVVRPFREMTVLENVMVGAFVKERNPGRAAENARRCLELCHLGGLEHRLAGDLPIGHKKRLEMARALATEPRLLMLDESVAGLNSGEVREAIAVIRGLRDAGGVTILLVEHIMEVVMSLADRVVVLDGGVRIAEGRPREVVHDPRVVEAYFGEKFARRLQQGASHG</sequence>
<dbReference type="Proteomes" id="UP000252355">
    <property type="component" value="Unassembled WGS sequence"/>
</dbReference>
<protein>
    <submittedName>
        <fullName evidence="11">Branched-chain amino acid transport ATP-binding protein LivG</fullName>
    </submittedName>
</protein>
<evidence type="ECO:0000256" key="6">
    <source>
        <dbReference type="ARBA" id="ARBA00022840"/>
    </source>
</evidence>
<dbReference type="InterPro" id="IPR003593">
    <property type="entry name" value="AAA+_ATPase"/>
</dbReference>
<evidence type="ECO:0000256" key="4">
    <source>
        <dbReference type="ARBA" id="ARBA00022692"/>
    </source>
</evidence>
<dbReference type="InterPro" id="IPR003439">
    <property type="entry name" value="ABC_transporter-like_ATP-bd"/>
</dbReference>
<dbReference type="GO" id="GO:0015188">
    <property type="term" value="F:L-isoleucine transmembrane transporter activity"/>
    <property type="evidence" value="ECO:0007669"/>
    <property type="project" value="TreeGrafter"/>
</dbReference>
<evidence type="ECO:0000256" key="2">
    <source>
        <dbReference type="ARBA" id="ARBA00022448"/>
    </source>
</evidence>
<dbReference type="SUPFAM" id="SSF52540">
    <property type="entry name" value="P-loop containing nucleoside triphosphate hydrolases"/>
    <property type="match status" value="1"/>
</dbReference>
<feature type="domain" description="ABC transporter" evidence="10">
    <location>
        <begin position="371"/>
        <end position="604"/>
    </location>
</feature>
<dbReference type="InterPro" id="IPR043428">
    <property type="entry name" value="LivM-like"/>
</dbReference>
<dbReference type="InterPro" id="IPR001851">
    <property type="entry name" value="ABC_transp_permease"/>
</dbReference>
<dbReference type="Gene3D" id="3.40.50.300">
    <property type="entry name" value="P-loop containing nucleotide triphosphate hydrolases"/>
    <property type="match status" value="1"/>
</dbReference>
<organism evidence="11 12">
    <name type="scientific">Candidatus Ozemobacter sibiricus</name>
    <dbReference type="NCBI Taxonomy" id="2268124"/>
    <lineage>
        <taxon>Bacteria</taxon>
        <taxon>Candidatus Ozemobacteria</taxon>
        <taxon>Candidatus Ozemobacterales</taxon>
        <taxon>Candidatus Ozemobacteraceae</taxon>
        <taxon>Candidatus Ozemobacter</taxon>
    </lineage>
</organism>
<dbReference type="Pfam" id="PF00005">
    <property type="entry name" value="ABC_tran"/>
    <property type="match status" value="1"/>
</dbReference>
<name>A0A367ZUC1_9BACT</name>
<comment type="caution">
    <text evidence="11">The sequence shown here is derived from an EMBL/GenBank/DDBJ whole genome shotgun (WGS) entry which is preliminary data.</text>
</comment>
<dbReference type="CDD" id="cd06581">
    <property type="entry name" value="TM_PBP1_LivM_like"/>
    <property type="match status" value="1"/>
</dbReference>
<evidence type="ECO:0000256" key="3">
    <source>
        <dbReference type="ARBA" id="ARBA00022475"/>
    </source>
</evidence>
<dbReference type="GO" id="GO:1903805">
    <property type="term" value="P:L-valine import across plasma membrane"/>
    <property type="evidence" value="ECO:0007669"/>
    <property type="project" value="TreeGrafter"/>
</dbReference>
<keyword evidence="8 9" id="KW-0472">Membrane</keyword>
<dbReference type="GO" id="GO:1903806">
    <property type="term" value="P:L-isoleucine import across plasma membrane"/>
    <property type="evidence" value="ECO:0007669"/>
    <property type="project" value="TreeGrafter"/>
</dbReference>
<dbReference type="GO" id="GO:0042941">
    <property type="term" value="P:D-alanine transmembrane transport"/>
    <property type="evidence" value="ECO:0007669"/>
    <property type="project" value="TreeGrafter"/>
</dbReference>
<feature type="transmembrane region" description="Helical" evidence="9">
    <location>
        <begin position="252"/>
        <end position="277"/>
    </location>
</feature>
<dbReference type="GO" id="GO:0015808">
    <property type="term" value="P:L-alanine transport"/>
    <property type="evidence" value="ECO:0007669"/>
    <property type="project" value="TreeGrafter"/>
</dbReference>
<dbReference type="PANTHER" id="PTHR45772">
    <property type="entry name" value="CONSERVED COMPONENT OF ABC TRANSPORTER FOR NATURAL AMINO ACIDS-RELATED"/>
    <property type="match status" value="1"/>
</dbReference>
<dbReference type="AlphaFoldDB" id="A0A367ZUC1"/>